<keyword evidence="1" id="KW-0812">Transmembrane</keyword>
<dbReference type="AlphaFoldDB" id="A0A0F8WTC4"/>
<reference evidence="2" key="1">
    <citation type="journal article" date="2015" name="Nature">
        <title>Complex archaea that bridge the gap between prokaryotes and eukaryotes.</title>
        <authorList>
            <person name="Spang A."/>
            <person name="Saw J.H."/>
            <person name="Jorgensen S.L."/>
            <person name="Zaremba-Niedzwiedzka K."/>
            <person name="Martijn J."/>
            <person name="Lind A.E."/>
            <person name="van Eijk R."/>
            <person name="Schleper C."/>
            <person name="Guy L."/>
            <person name="Ettema T.J."/>
        </authorList>
    </citation>
    <scope>NUCLEOTIDE SEQUENCE</scope>
</reference>
<accession>A0A0F8WTC4</accession>
<evidence type="ECO:0000256" key="1">
    <source>
        <dbReference type="SAM" id="Phobius"/>
    </source>
</evidence>
<feature type="transmembrane region" description="Helical" evidence="1">
    <location>
        <begin position="71"/>
        <end position="88"/>
    </location>
</feature>
<dbReference type="EMBL" id="LAZR01067447">
    <property type="protein sequence ID" value="KKK51570.1"/>
    <property type="molecule type" value="Genomic_DNA"/>
</dbReference>
<keyword evidence="1" id="KW-0472">Membrane</keyword>
<feature type="transmembrane region" description="Helical" evidence="1">
    <location>
        <begin position="94"/>
        <end position="112"/>
    </location>
</feature>
<gene>
    <name evidence="2" type="ORF">LCGC14_3113620</name>
</gene>
<feature type="transmembrane region" description="Helical" evidence="1">
    <location>
        <begin position="41"/>
        <end position="64"/>
    </location>
</feature>
<evidence type="ECO:0008006" key="3">
    <source>
        <dbReference type="Google" id="ProtNLM"/>
    </source>
</evidence>
<sequence>MNRTRIKIAIVILIMLLAGCSLLKSGPPASPAKAGSKALDVYVGQFTSKAGLLLLGCGIFGFAWLNGSRSAGAGIVVCLLLIALVTVMARHGELISWIGLIAGVVWFARSCLKRKGFFTLRKDKK</sequence>
<proteinExistence type="predicted"/>
<comment type="caution">
    <text evidence="2">The sequence shown here is derived from an EMBL/GenBank/DDBJ whole genome shotgun (WGS) entry which is preliminary data.</text>
</comment>
<dbReference type="PROSITE" id="PS51257">
    <property type="entry name" value="PROKAR_LIPOPROTEIN"/>
    <property type="match status" value="1"/>
</dbReference>
<protein>
    <recommendedName>
        <fullName evidence="3">Lipoprotein</fullName>
    </recommendedName>
</protein>
<keyword evidence="1" id="KW-1133">Transmembrane helix</keyword>
<evidence type="ECO:0000313" key="2">
    <source>
        <dbReference type="EMBL" id="KKK51570.1"/>
    </source>
</evidence>
<organism evidence="2">
    <name type="scientific">marine sediment metagenome</name>
    <dbReference type="NCBI Taxonomy" id="412755"/>
    <lineage>
        <taxon>unclassified sequences</taxon>
        <taxon>metagenomes</taxon>
        <taxon>ecological metagenomes</taxon>
    </lineage>
</organism>
<name>A0A0F8WTC4_9ZZZZ</name>